<dbReference type="EMBL" id="CP140154">
    <property type="protein sequence ID" value="WQG88950.1"/>
    <property type="molecule type" value="Genomic_DNA"/>
</dbReference>
<sequence>MKLLTSFVLILFITVSVRSQDQKTLILNQLKEKKIDSVLLNCDLPFTFSGLSVKGEEVIKDRNLLANRIKDLVKRKYFDQYFASSDVERHRDEVFFTKRSFDSDGELESEYGLIFAFRKGKDGKLKLWRIRMAG</sequence>
<accession>A0A1K1SSU7</accession>
<dbReference type="Proteomes" id="UP001326715">
    <property type="component" value="Chromosome"/>
</dbReference>
<reference evidence="1 3" key="1">
    <citation type="submission" date="2016-11" db="EMBL/GenBank/DDBJ databases">
        <authorList>
            <person name="Jaros S."/>
            <person name="Januszkiewicz K."/>
            <person name="Wedrychowicz H."/>
        </authorList>
    </citation>
    <scope>NUCLEOTIDE SEQUENCE [LARGE SCALE GENOMIC DNA]</scope>
    <source>
        <strain evidence="1 3">DSM 784</strain>
    </source>
</reference>
<dbReference type="AlphaFoldDB" id="A0A1K1SSU7"/>
<evidence type="ECO:0000313" key="1">
    <source>
        <dbReference type="EMBL" id="SFW87300.1"/>
    </source>
</evidence>
<evidence type="ECO:0000313" key="2">
    <source>
        <dbReference type="EMBL" id="WQG88950.1"/>
    </source>
</evidence>
<reference evidence="2 4" key="2">
    <citation type="submission" date="2023-11" db="EMBL/GenBank/DDBJ databases">
        <title>MicrobeMod: A computational toolkit for identifying prokaryotic methylation and restriction-modification with nanopore sequencing.</title>
        <authorList>
            <person name="Crits-Christoph A."/>
            <person name="Kang S.C."/>
            <person name="Lee H."/>
            <person name="Ostrov N."/>
        </authorList>
    </citation>
    <scope>NUCLEOTIDE SEQUENCE [LARGE SCALE GENOMIC DNA]</scope>
    <source>
        <strain evidence="2 4">ATCC 23090</strain>
    </source>
</reference>
<keyword evidence="4" id="KW-1185">Reference proteome</keyword>
<dbReference type="STRING" id="1004.SAMN05661012_06043"/>
<proteinExistence type="predicted"/>
<evidence type="ECO:0008006" key="5">
    <source>
        <dbReference type="Google" id="ProtNLM"/>
    </source>
</evidence>
<name>A0A1K1SSU7_9BACT</name>
<dbReference type="OrthoDB" id="680097at2"/>
<gene>
    <name evidence="1" type="ORF">SAMN05661012_06043</name>
    <name evidence="2" type="ORF">SR876_28885</name>
</gene>
<dbReference type="Proteomes" id="UP000183788">
    <property type="component" value="Unassembled WGS sequence"/>
</dbReference>
<dbReference type="EMBL" id="FPIZ01000032">
    <property type="protein sequence ID" value="SFW87300.1"/>
    <property type="molecule type" value="Genomic_DNA"/>
</dbReference>
<evidence type="ECO:0000313" key="3">
    <source>
        <dbReference type="Proteomes" id="UP000183788"/>
    </source>
</evidence>
<protein>
    <recommendedName>
        <fullName evidence="5">DUF4783 domain-containing protein</fullName>
    </recommendedName>
</protein>
<dbReference type="RefSeq" id="WP_072365615.1">
    <property type="nucleotide sequence ID" value="NZ_CP139972.1"/>
</dbReference>
<evidence type="ECO:0000313" key="4">
    <source>
        <dbReference type="Proteomes" id="UP001326715"/>
    </source>
</evidence>
<organism evidence="1 3">
    <name type="scientific">Chitinophaga sancti</name>
    <dbReference type="NCBI Taxonomy" id="1004"/>
    <lineage>
        <taxon>Bacteria</taxon>
        <taxon>Pseudomonadati</taxon>
        <taxon>Bacteroidota</taxon>
        <taxon>Chitinophagia</taxon>
        <taxon>Chitinophagales</taxon>
        <taxon>Chitinophagaceae</taxon>
        <taxon>Chitinophaga</taxon>
    </lineage>
</organism>